<dbReference type="InterPro" id="IPR003097">
    <property type="entry name" value="CysJ-like_FAD-binding"/>
</dbReference>
<dbReference type="GO" id="GO:0050660">
    <property type="term" value="F:flavin adenine dinucleotide binding"/>
    <property type="evidence" value="ECO:0007669"/>
    <property type="project" value="UniProtKB-UniRule"/>
</dbReference>
<comment type="cofactor">
    <cofactor evidence="10">
        <name>FAD</name>
        <dbReference type="ChEBI" id="CHEBI:57692"/>
    </cofactor>
    <text evidence="10">Binds 1 FAD per monomer.</text>
</comment>
<feature type="binding site" evidence="10">
    <location>
        <begin position="150"/>
        <end position="153"/>
    </location>
    <ligand>
        <name>FMN</name>
        <dbReference type="ChEBI" id="CHEBI:58210"/>
    </ligand>
</feature>
<keyword evidence="15" id="KW-1185">Reference proteome</keyword>
<feature type="binding site" evidence="10">
    <location>
        <position position="551"/>
    </location>
    <ligand>
        <name>NADP(+)</name>
        <dbReference type="ChEBI" id="CHEBI:58349"/>
    </ligand>
</feature>
<feature type="domain" description="Flavodoxin-like" evidence="12">
    <location>
        <begin position="92"/>
        <end position="236"/>
    </location>
</feature>
<evidence type="ECO:0000259" key="13">
    <source>
        <dbReference type="PROSITE" id="PS51384"/>
    </source>
</evidence>
<dbReference type="PROSITE" id="PS50902">
    <property type="entry name" value="FLAVODOXIN_LIKE"/>
    <property type="match status" value="1"/>
</dbReference>
<dbReference type="InterPro" id="IPR001709">
    <property type="entry name" value="Flavoprot_Pyr_Nucl_cyt_Rdtase"/>
</dbReference>
<name>A0A226E5Q7_FOLCA</name>
<feature type="binding site" evidence="10">
    <location>
        <position position="692"/>
    </location>
    <ligand>
        <name>FAD</name>
        <dbReference type="ChEBI" id="CHEBI:57692"/>
    </ligand>
</feature>
<comment type="similarity">
    <text evidence="10">In the N-terminal section; belongs to the flavodoxin family.</text>
</comment>
<dbReference type="PROSITE" id="PS51384">
    <property type="entry name" value="FAD_FR"/>
    <property type="match status" value="1"/>
</dbReference>
<dbReference type="SUPFAM" id="SSF63380">
    <property type="entry name" value="Riboflavin synthase domain-like"/>
    <property type="match status" value="1"/>
</dbReference>
<accession>A0A226E5Q7</accession>
<evidence type="ECO:0000256" key="2">
    <source>
        <dbReference type="ARBA" id="ARBA00022643"/>
    </source>
</evidence>
<dbReference type="Pfam" id="PF00175">
    <property type="entry name" value="NAD_binding_1"/>
    <property type="match status" value="1"/>
</dbReference>
<dbReference type="Proteomes" id="UP000198287">
    <property type="component" value="Unassembled WGS sequence"/>
</dbReference>
<feature type="binding site" evidence="10">
    <location>
        <begin position="617"/>
        <end position="621"/>
    </location>
    <ligand>
        <name>NADP(+)</name>
        <dbReference type="ChEBI" id="CHEBI:58349"/>
    </ligand>
</feature>
<evidence type="ECO:0000313" key="15">
    <source>
        <dbReference type="Proteomes" id="UP000198287"/>
    </source>
</evidence>
<evidence type="ECO:0000256" key="11">
    <source>
        <dbReference type="PIRNR" id="PIRNR000208"/>
    </source>
</evidence>
<evidence type="ECO:0000256" key="6">
    <source>
        <dbReference type="ARBA" id="ARBA00022857"/>
    </source>
</evidence>
<feature type="binding site" evidence="10">
    <location>
        <begin position="467"/>
        <end position="470"/>
    </location>
    <ligand>
        <name>FAD</name>
        <dbReference type="ChEBI" id="CHEBI:57692"/>
    </ligand>
</feature>
<feature type="binding site" evidence="10">
    <location>
        <begin position="98"/>
        <end position="103"/>
    </location>
    <ligand>
        <name>FMN</name>
        <dbReference type="ChEBI" id="CHEBI:58210"/>
    </ligand>
</feature>
<evidence type="ECO:0000256" key="1">
    <source>
        <dbReference type="ARBA" id="ARBA00022630"/>
    </source>
</evidence>
<dbReference type="Gene3D" id="3.40.50.80">
    <property type="entry name" value="Nucleotide-binding domain of ferredoxin-NADP reductase (FNR) module"/>
    <property type="match status" value="1"/>
</dbReference>
<dbReference type="Gene3D" id="1.20.990.10">
    <property type="entry name" value="NADPH-cytochrome p450 Reductase, Chain A, domain 3"/>
    <property type="match status" value="1"/>
</dbReference>
<dbReference type="SUPFAM" id="SSF52343">
    <property type="entry name" value="Ferredoxin reductase-like, C-terminal NADP-linked domain"/>
    <property type="match status" value="1"/>
</dbReference>
<feature type="binding site" evidence="10">
    <location>
        <position position="654"/>
    </location>
    <ligand>
        <name>NADP(+)</name>
        <dbReference type="ChEBI" id="CHEBI:58349"/>
    </ligand>
</feature>
<dbReference type="PANTHER" id="PTHR19384:SF17">
    <property type="entry name" value="NADPH--CYTOCHROME P450 REDUCTASE"/>
    <property type="match status" value="1"/>
</dbReference>
<dbReference type="Pfam" id="PF00258">
    <property type="entry name" value="Flavodoxin_1"/>
    <property type="match status" value="1"/>
</dbReference>
<keyword evidence="2 10" id="KW-0288">FMN</keyword>
<evidence type="ECO:0000256" key="3">
    <source>
        <dbReference type="ARBA" id="ARBA00022692"/>
    </source>
</evidence>
<dbReference type="CDD" id="cd06204">
    <property type="entry name" value="CYPOR"/>
    <property type="match status" value="1"/>
</dbReference>
<dbReference type="InterPro" id="IPR029039">
    <property type="entry name" value="Flavoprotein-like_sf"/>
</dbReference>
<evidence type="ECO:0000256" key="5">
    <source>
        <dbReference type="ARBA" id="ARBA00022827"/>
    </source>
</evidence>
<keyword evidence="4 10" id="KW-0256">Endoplasmic reticulum</keyword>
<feature type="binding site" evidence="10">
    <location>
        <position position="220"/>
    </location>
    <ligand>
        <name>FMN</name>
        <dbReference type="ChEBI" id="CHEBI:58210"/>
    </ligand>
</feature>
<feature type="binding site" evidence="10">
    <location>
        <begin position="185"/>
        <end position="194"/>
    </location>
    <ligand>
        <name>FMN</name>
        <dbReference type="ChEBI" id="CHEBI:58210"/>
    </ligand>
</feature>
<dbReference type="Gene3D" id="3.40.50.360">
    <property type="match status" value="1"/>
</dbReference>
<dbReference type="HAMAP" id="MF_03212">
    <property type="entry name" value="NCPR"/>
    <property type="match status" value="1"/>
</dbReference>
<dbReference type="InterPro" id="IPR001094">
    <property type="entry name" value="Flavdoxin-like"/>
</dbReference>
<dbReference type="InterPro" id="IPR001433">
    <property type="entry name" value="OxRdtase_FAD/NAD-bd"/>
</dbReference>
<comment type="caution">
    <text evidence="14">The sequence shown here is derived from an EMBL/GenBank/DDBJ whole genome shotgun (WGS) entry which is preliminary data.</text>
</comment>
<dbReference type="GO" id="GO:0003958">
    <property type="term" value="F:NADPH-hemoprotein reductase activity"/>
    <property type="evidence" value="ECO:0007669"/>
    <property type="project" value="UniProtKB-UniRule"/>
</dbReference>
<dbReference type="Gene3D" id="2.40.30.10">
    <property type="entry name" value="Translation factors"/>
    <property type="match status" value="1"/>
</dbReference>
<evidence type="ECO:0000313" key="14">
    <source>
        <dbReference type="EMBL" id="OXA52963.1"/>
    </source>
</evidence>
<dbReference type="InterPro" id="IPR023208">
    <property type="entry name" value="P450R"/>
</dbReference>
<comment type="caution">
    <text evidence="10">Lacks conserved residue(s) required for the propagation of feature annotation.</text>
</comment>
<dbReference type="PRINTS" id="PR00371">
    <property type="entry name" value="FPNCR"/>
</dbReference>
<feature type="binding site" evidence="10">
    <location>
        <begin position="501"/>
        <end position="504"/>
    </location>
    <ligand>
        <name>FAD</name>
        <dbReference type="ChEBI" id="CHEBI:57692"/>
    </ligand>
</feature>
<evidence type="ECO:0000256" key="7">
    <source>
        <dbReference type="ARBA" id="ARBA00022989"/>
    </source>
</evidence>
<comment type="similarity">
    <text evidence="10 11">In the C-terminal section; belongs to the flavoprotein pyridine nucleotide cytochrome reductase family.</text>
</comment>
<evidence type="ECO:0000256" key="4">
    <source>
        <dbReference type="ARBA" id="ARBA00022824"/>
    </source>
</evidence>
<evidence type="ECO:0000256" key="8">
    <source>
        <dbReference type="ARBA" id="ARBA00023002"/>
    </source>
</evidence>
<dbReference type="OMA" id="QKRYQRD"/>
<proteinExistence type="inferred from homology"/>
<dbReference type="GO" id="GO:0010181">
    <property type="term" value="F:FMN binding"/>
    <property type="evidence" value="ECO:0007669"/>
    <property type="project" value="UniProtKB-UniRule"/>
</dbReference>
<organism evidence="14 15">
    <name type="scientific">Folsomia candida</name>
    <name type="common">Springtail</name>
    <dbReference type="NCBI Taxonomy" id="158441"/>
    <lineage>
        <taxon>Eukaryota</taxon>
        <taxon>Metazoa</taxon>
        <taxon>Ecdysozoa</taxon>
        <taxon>Arthropoda</taxon>
        <taxon>Hexapoda</taxon>
        <taxon>Collembola</taxon>
        <taxon>Entomobryomorpha</taxon>
        <taxon>Isotomoidea</taxon>
        <taxon>Isotomidae</taxon>
        <taxon>Proisotominae</taxon>
        <taxon>Folsomia</taxon>
    </lineage>
</organism>
<feature type="binding site" evidence="10">
    <location>
        <position position="491"/>
    </location>
    <ligand>
        <name>FAD</name>
        <dbReference type="ChEBI" id="CHEBI:57692"/>
    </ligand>
</feature>
<dbReference type="FunFam" id="3.40.50.360:FF:000009">
    <property type="entry name" value="NADPH--cytochrome P450 reductase"/>
    <property type="match status" value="1"/>
</dbReference>
<dbReference type="InterPro" id="IPR017938">
    <property type="entry name" value="Riboflavin_synthase-like_b-brl"/>
</dbReference>
<feature type="domain" description="FAD-binding FR-type" evidence="13">
    <location>
        <begin position="292"/>
        <end position="537"/>
    </location>
</feature>
<dbReference type="FunFam" id="1.20.990.10:FF:000001">
    <property type="entry name" value="NADPH--cytochrome P450 reductase"/>
    <property type="match status" value="1"/>
</dbReference>
<sequence>MSSAEEMASTSTSEEGTEAFFVFLGISFGFVDLVILALLIAGGLYYLFGRKQASTTDAADKFKQYSIQPTTFQSRPSDNSFISKMKASGRNIVVFYGSQTGTGEEFAGRLAKEAQRYGMKGMVADPEECSMEELTQLKDIDNSLAIFCMATYGEGDPTDNCQEFYDWLQTGDCDLNGLKFAVFSLGNKTYEHFNAMGKYVDKRLEELGGERVFECGMGDDDANIEEDFITWKDRFWPTVCEKFGVEASGEDVLLRQYRLVTHDEGLAPEKVYTGEFARLHSYKNQRPPFDAKNPFMSKMTVYKELHNGGDRSCMHVELDISNSKMRYDAGDHVAVYPVNDSTLVDKIGQLLGVDLDAIFSLVNIDEDSSKKHPFPCPCSYRTALSYYIDITSNPRTHIFKELAEYATGEADKEILKLIGGSTPEGKEKYNSWVVYDNRNIVHILEDLPTCKPNLDHLCELLPRLQARYYSISSSPKVHPTSIHITAALVKYDTPTGRVNKGVATNWLTDLATKIVNGEEPQFPMLPIFVRKSQFRLPTRPQTPILMIGPGTGLAPFRGFIQERKYLKDEGKIVGETVLYFGCRQKAVDFIYQNELEDFVNQDVLKIHVAFSRDTGKKVYVQHMLLENATDVWRLIGPENAHLYVCGDAKAMARDVHDAIEKIVRETGGIAESEASAYVKRMEAQKRYSADVWS</sequence>
<dbReference type="InterPro" id="IPR017927">
    <property type="entry name" value="FAD-bd_FR_type"/>
</dbReference>
<gene>
    <name evidence="14" type="ORF">Fcan01_12827</name>
</gene>
<reference evidence="14 15" key="1">
    <citation type="submission" date="2015-12" db="EMBL/GenBank/DDBJ databases">
        <title>The genome of Folsomia candida.</title>
        <authorList>
            <person name="Faddeeva A."/>
            <person name="Derks M.F."/>
            <person name="Anvar Y."/>
            <person name="Smit S."/>
            <person name="Van Straalen N."/>
            <person name="Roelofs D."/>
        </authorList>
    </citation>
    <scope>NUCLEOTIDE SEQUENCE [LARGE SCALE GENOMIC DNA]</scope>
    <source>
        <strain evidence="14 15">VU population</strain>
        <tissue evidence="14">Whole body</tissue>
    </source>
</reference>
<dbReference type="GO" id="GO:0009725">
    <property type="term" value="P:response to hormone"/>
    <property type="evidence" value="ECO:0007669"/>
    <property type="project" value="TreeGrafter"/>
</dbReference>
<evidence type="ECO:0000256" key="9">
    <source>
        <dbReference type="ARBA" id="ARBA00023136"/>
    </source>
</evidence>
<dbReference type="OrthoDB" id="1856718at2759"/>
<dbReference type="GO" id="GO:0005829">
    <property type="term" value="C:cytosol"/>
    <property type="evidence" value="ECO:0007669"/>
    <property type="project" value="TreeGrafter"/>
</dbReference>
<dbReference type="GO" id="GO:0050661">
    <property type="term" value="F:NADP binding"/>
    <property type="evidence" value="ECO:0007669"/>
    <property type="project" value="UniProtKB-UniRule"/>
</dbReference>
<dbReference type="FunFam" id="3.40.50.80:FF:000001">
    <property type="entry name" value="NADPH--cytochrome P450 reductase 1"/>
    <property type="match status" value="1"/>
</dbReference>
<dbReference type="PIRSF" id="PIRSF000208">
    <property type="entry name" value="P450R"/>
    <property type="match status" value="1"/>
</dbReference>
<comment type="similarity">
    <text evidence="10">Belongs to the NADPH--cytochrome P450 reductase family.</text>
</comment>
<feature type="binding site" evidence="10">
    <location>
        <begin position="611"/>
        <end position="612"/>
    </location>
    <ligand>
        <name>NADP(+)</name>
        <dbReference type="ChEBI" id="CHEBI:58349"/>
    </ligand>
</feature>
<keyword evidence="9 10" id="KW-0472">Membrane</keyword>
<dbReference type="InterPro" id="IPR023173">
    <property type="entry name" value="NADPH_Cyt_P450_Rdtase_alpha"/>
</dbReference>
<comment type="catalytic activity">
    <reaction evidence="10 11">
        <text>2 oxidized [cytochrome P450] + NADPH = 2 reduced [cytochrome P450] + NADP(+) + H(+)</text>
        <dbReference type="Rhea" id="RHEA:24040"/>
        <dbReference type="Rhea" id="RHEA-COMP:14627"/>
        <dbReference type="Rhea" id="RHEA-COMP:14628"/>
        <dbReference type="ChEBI" id="CHEBI:15378"/>
        <dbReference type="ChEBI" id="CHEBI:55376"/>
        <dbReference type="ChEBI" id="CHEBI:57783"/>
        <dbReference type="ChEBI" id="CHEBI:58349"/>
        <dbReference type="ChEBI" id="CHEBI:60344"/>
        <dbReference type="EC" id="1.6.2.4"/>
    </reaction>
</comment>
<protein>
    <recommendedName>
        <fullName evidence="10 11">NADPH--cytochrome P450 reductase</fullName>
        <shortName evidence="10">CPR</shortName>
        <shortName evidence="10">P450R</shortName>
        <ecNumber evidence="10 11">1.6.2.4</ecNumber>
    </recommendedName>
</protein>
<evidence type="ECO:0000256" key="10">
    <source>
        <dbReference type="HAMAP-Rule" id="MF_03212"/>
    </source>
</evidence>
<dbReference type="STRING" id="158441.A0A226E5Q7"/>
<feature type="binding site" evidence="10">
    <location>
        <position position="311"/>
    </location>
    <ligand>
        <name>NADP(+)</name>
        <dbReference type="ChEBI" id="CHEBI:58349"/>
    </ligand>
</feature>
<keyword evidence="6 10" id="KW-0521">NADP</keyword>
<feature type="binding site" evidence="10">
    <location>
        <begin position="485"/>
        <end position="487"/>
    </location>
    <ligand>
        <name>FAD</name>
        <dbReference type="ChEBI" id="CHEBI:57692"/>
    </ligand>
</feature>
<dbReference type="SUPFAM" id="SSF52218">
    <property type="entry name" value="Flavoproteins"/>
    <property type="match status" value="1"/>
</dbReference>
<feature type="transmembrane region" description="Helical" evidence="10">
    <location>
        <begin position="20"/>
        <end position="48"/>
    </location>
</feature>
<keyword evidence="8 10" id="KW-0560">Oxidoreductase</keyword>
<evidence type="ECO:0000259" key="12">
    <source>
        <dbReference type="PROSITE" id="PS50902"/>
    </source>
</evidence>
<keyword evidence="3 10" id="KW-0812">Transmembrane</keyword>
<dbReference type="InterPro" id="IPR039261">
    <property type="entry name" value="FNR_nucleotide-bd"/>
</dbReference>
<comment type="cofactor">
    <cofactor evidence="10">
        <name>FMN</name>
        <dbReference type="ChEBI" id="CHEBI:58210"/>
    </cofactor>
    <text evidence="10">Binds 1 FMN per monomer.</text>
</comment>
<dbReference type="EC" id="1.6.2.4" evidence="10 11"/>
<dbReference type="PRINTS" id="PR00369">
    <property type="entry name" value="FLAVODOXIN"/>
</dbReference>
<keyword evidence="7 10" id="KW-1133">Transmembrane helix</keyword>
<comment type="subcellular location">
    <subcellularLocation>
        <location evidence="10">Endoplasmic reticulum membrane</location>
        <topology evidence="10">Single-pass membrane protein</topology>
        <orientation evidence="10">Cytoplasmic side</orientation>
    </subcellularLocation>
</comment>
<comment type="function">
    <text evidence="10">This enzyme is required for electron transfer from NADP to cytochrome P450 in microsomes. It can also provide electron transfer to heme oxygenase and cytochrome B5.</text>
</comment>
<dbReference type="PANTHER" id="PTHR19384">
    <property type="entry name" value="NITRIC OXIDE SYNTHASE-RELATED"/>
    <property type="match status" value="1"/>
</dbReference>
<dbReference type="Pfam" id="PF00667">
    <property type="entry name" value="FAD_binding_1"/>
    <property type="match status" value="1"/>
</dbReference>
<dbReference type="AlphaFoldDB" id="A0A226E5Q7"/>
<dbReference type="EMBL" id="LNIX01000006">
    <property type="protein sequence ID" value="OXA52963.1"/>
    <property type="molecule type" value="Genomic_DNA"/>
</dbReference>
<dbReference type="GO" id="GO:0005789">
    <property type="term" value="C:endoplasmic reticulum membrane"/>
    <property type="evidence" value="ECO:0007669"/>
    <property type="project" value="UniProtKB-SubCell"/>
</dbReference>
<keyword evidence="1 10" id="KW-0285">Flavoprotein</keyword>
<dbReference type="InterPro" id="IPR008254">
    <property type="entry name" value="Flavodoxin/NO_synth"/>
</dbReference>
<keyword evidence="5 10" id="KW-0274">FAD</keyword>